<keyword evidence="2" id="KW-1185">Reference proteome</keyword>
<dbReference type="Proteomes" id="UP000634136">
    <property type="component" value="Unassembled WGS sequence"/>
</dbReference>
<dbReference type="EMBL" id="JAAIUW010000002">
    <property type="protein sequence ID" value="KAF7843051.1"/>
    <property type="molecule type" value="Genomic_DNA"/>
</dbReference>
<gene>
    <name evidence="1" type="ORF">G2W53_005349</name>
</gene>
<proteinExistence type="predicted"/>
<dbReference type="AlphaFoldDB" id="A0A834XFK3"/>
<evidence type="ECO:0000313" key="1">
    <source>
        <dbReference type="EMBL" id="KAF7843051.1"/>
    </source>
</evidence>
<dbReference type="PANTHER" id="PTHR46922:SF3">
    <property type="entry name" value="HEAT SHOCK PROTEIN"/>
    <property type="match status" value="1"/>
</dbReference>
<comment type="caution">
    <text evidence="1">The sequence shown here is derived from an EMBL/GenBank/DDBJ whole genome shotgun (WGS) entry which is preliminary data.</text>
</comment>
<sequence length="73" mass="7869">MLEFSAEDLIAKGNLYTSSRQNAASKLLGKVFRVQLGRGFYGDCLGVRADENSDLSDEIGKLLCEKSAAAGLR</sequence>
<accession>A0A834XFK3</accession>
<protein>
    <submittedName>
        <fullName evidence="1">MADS-box transcription factor</fullName>
    </submittedName>
</protein>
<dbReference type="OrthoDB" id="746891at2759"/>
<name>A0A834XFK3_9FABA</name>
<dbReference type="PANTHER" id="PTHR46922">
    <property type="entry name" value="DHHA1 DOMAIN PROTEIN"/>
    <property type="match status" value="1"/>
</dbReference>
<organism evidence="1 2">
    <name type="scientific">Senna tora</name>
    <dbReference type="NCBI Taxonomy" id="362788"/>
    <lineage>
        <taxon>Eukaryota</taxon>
        <taxon>Viridiplantae</taxon>
        <taxon>Streptophyta</taxon>
        <taxon>Embryophyta</taxon>
        <taxon>Tracheophyta</taxon>
        <taxon>Spermatophyta</taxon>
        <taxon>Magnoliopsida</taxon>
        <taxon>eudicotyledons</taxon>
        <taxon>Gunneridae</taxon>
        <taxon>Pentapetalae</taxon>
        <taxon>rosids</taxon>
        <taxon>fabids</taxon>
        <taxon>Fabales</taxon>
        <taxon>Fabaceae</taxon>
        <taxon>Caesalpinioideae</taxon>
        <taxon>Cassia clade</taxon>
        <taxon>Senna</taxon>
    </lineage>
</organism>
<evidence type="ECO:0000313" key="2">
    <source>
        <dbReference type="Proteomes" id="UP000634136"/>
    </source>
</evidence>
<reference evidence="1" key="1">
    <citation type="submission" date="2020-09" db="EMBL/GenBank/DDBJ databases">
        <title>Genome-Enabled Discovery of Anthraquinone Biosynthesis in Senna tora.</title>
        <authorList>
            <person name="Kang S.-H."/>
            <person name="Pandey R.P."/>
            <person name="Lee C.-M."/>
            <person name="Sim J.-S."/>
            <person name="Jeong J.-T."/>
            <person name="Choi B.-S."/>
            <person name="Jung M."/>
            <person name="Ginzburg D."/>
            <person name="Zhao K."/>
            <person name="Won S.Y."/>
            <person name="Oh T.-J."/>
            <person name="Yu Y."/>
            <person name="Kim N.-H."/>
            <person name="Lee O.R."/>
            <person name="Lee T.-H."/>
            <person name="Bashyal P."/>
            <person name="Kim T.-S."/>
            <person name="Lee W.-H."/>
            <person name="Kawkins C."/>
            <person name="Kim C.-K."/>
            <person name="Kim J.S."/>
            <person name="Ahn B.O."/>
            <person name="Rhee S.Y."/>
            <person name="Sohng J.K."/>
        </authorList>
    </citation>
    <scope>NUCLEOTIDE SEQUENCE</scope>
    <source>
        <tissue evidence="1">Leaf</tissue>
    </source>
</reference>